<dbReference type="PANTHER" id="PTHR45856">
    <property type="entry name" value="ALPHA/BETA-HYDROLASES SUPERFAMILY PROTEIN"/>
    <property type="match status" value="1"/>
</dbReference>
<dbReference type="CDD" id="cd00519">
    <property type="entry name" value="Lipase_3"/>
    <property type="match status" value="1"/>
</dbReference>
<feature type="domain" description="Fungal lipase-type" evidence="1">
    <location>
        <begin position="150"/>
        <end position="294"/>
    </location>
</feature>
<dbReference type="Proteomes" id="UP001244341">
    <property type="component" value="Chromosome 15b"/>
</dbReference>
<dbReference type="PANTHER" id="PTHR45856:SF24">
    <property type="entry name" value="FUNGAL LIPASE-LIKE DOMAIN-CONTAINING PROTEIN"/>
    <property type="match status" value="1"/>
</dbReference>
<evidence type="ECO:0000313" key="2">
    <source>
        <dbReference type="EMBL" id="WIA22594.1"/>
    </source>
</evidence>
<gene>
    <name evidence="2" type="ORF">OEZ85_001023</name>
</gene>
<dbReference type="Pfam" id="PF01764">
    <property type="entry name" value="Lipase_3"/>
    <property type="match status" value="1"/>
</dbReference>
<dbReference type="InterPro" id="IPR029058">
    <property type="entry name" value="AB_hydrolase_fold"/>
</dbReference>
<keyword evidence="3" id="KW-1185">Reference proteome</keyword>
<evidence type="ECO:0000259" key="1">
    <source>
        <dbReference type="Pfam" id="PF01764"/>
    </source>
</evidence>
<proteinExistence type="predicted"/>
<name>A0ABY8UNP4_TETOB</name>
<protein>
    <recommendedName>
        <fullName evidence="1">Fungal lipase-type domain-containing protein</fullName>
    </recommendedName>
</protein>
<evidence type="ECO:0000313" key="3">
    <source>
        <dbReference type="Proteomes" id="UP001244341"/>
    </source>
</evidence>
<reference evidence="2 3" key="1">
    <citation type="submission" date="2023-05" db="EMBL/GenBank/DDBJ databases">
        <title>A 100% complete, gapless, phased diploid assembly of the Scenedesmus obliquus UTEX 3031 genome.</title>
        <authorList>
            <person name="Biondi T.C."/>
            <person name="Hanschen E.R."/>
            <person name="Kwon T."/>
            <person name="Eng W."/>
            <person name="Kruse C.P.S."/>
            <person name="Koehler S.I."/>
            <person name="Kunde Y."/>
            <person name="Gleasner C.D."/>
            <person name="You Mak K.T."/>
            <person name="Polle J."/>
            <person name="Hovde B.T."/>
            <person name="Starkenburg S.R."/>
        </authorList>
    </citation>
    <scope>NUCLEOTIDE SEQUENCE [LARGE SCALE GENOMIC DNA]</scope>
    <source>
        <strain evidence="2 3">DOE0152z</strain>
    </source>
</reference>
<organism evidence="2 3">
    <name type="scientific">Tetradesmus obliquus</name>
    <name type="common">Green alga</name>
    <name type="synonym">Acutodesmus obliquus</name>
    <dbReference type="NCBI Taxonomy" id="3088"/>
    <lineage>
        <taxon>Eukaryota</taxon>
        <taxon>Viridiplantae</taxon>
        <taxon>Chlorophyta</taxon>
        <taxon>core chlorophytes</taxon>
        <taxon>Chlorophyceae</taxon>
        <taxon>CS clade</taxon>
        <taxon>Sphaeropleales</taxon>
        <taxon>Scenedesmaceae</taxon>
        <taxon>Tetradesmus</taxon>
    </lineage>
</organism>
<dbReference type="InterPro" id="IPR051218">
    <property type="entry name" value="Sec_MonoDiacylglyc_Lipase"/>
</dbReference>
<dbReference type="SUPFAM" id="SSF53474">
    <property type="entry name" value="alpha/beta-Hydrolases"/>
    <property type="match status" value="1"/>
</dbReference>
<dbReference type="InterPro" id="IPR002921">
    <property type="entry name" value="Fungal_lipase-type"/>
</dbReference>
<sequence length="412" mass="43654">MILGVMEDALQGLSASPVCSADRQIPAAAVSLNGTALPFPLSDQRPLPANLLHLAPQEGASMHWHYRCLQNFGHWSSCVSKNGSGSRSTRTSVTRGYPKSSNASEAWLKPAGWKSVSTLWLQSSNSKAADAAWFDTPFAAVLVKDSILTVLVRGSKTLTDWLADFDYRHSSSSSLGLPGKVHAGFAGIAEQLWAGGVRAALEKYVLAGNVSTVQISGHSLGAGVAALLAYTAQAYIDQKASSSSSSSSQAAAKVDALLFAPPNVGNREFVRAFNTRVNARKVQFAYDVVPSVPCSPSMAACPDTSVPTDNPNGSGMWQYTSIGGSMMITPASMPYQAGSWARFGKVHPCKMQHFITATHVCSYTCFLSLFVAEPHNSCLLLEKTAAGGEGTYCAGSIATFPDTQNPPYPYKA</sequence>
<accession>A0ABY8UNP4</accession>
<dbReference type="EMBL" id="CP126222">
    <property type="protein sequence ID" value="WIA22594.1"/>
    <property type="molecule type" value="Genomic_DNA"/>
</dbReference>
<dbReference type="Gene3D" id="3.40.50.1820">
    <property type="entry name" value="alpha/beta hydrolase"/>
    <property type="match status" value="1"/>
</dbReference>